<dbReference type="RefSeq" id="WP_229742655.1">
    <property type="nucleotide sequence ID" value="NZ_BMDU01000006.1"/>
</dbReference>
<evidence type="ECO:0000313" key="3">
    <source>
        <dbReference type="Proteomes" id="UP000628109"/>
    </source>
</evidence>
<protein>
    <submittedName>
        <fullName evidence="2">Glycosyl transferase</fullName>
    </submittedName>
</protein>
<dbReference type="Proteomes" id="UP000628109">
    <property type="component" value="Unassembled WGS sequence"/>
</dbReference>
<gene>
    <name evidence="2" type="ORF">GCM10019071_28990</name>
</gene>
<dbReference type="Gene3D" id="3.90.550.10">
    <property type="entry name" value="Spore Coat Polysaccharide Biosynthesis Protein SpsA, Chain A"/>
    <property type="match status" value="1"/>
</dbReference>
<feature type="domain" description="Glycosyltransferase 2-like" evidence="1">
    <location>
        <begin position="10"/>
        <end position="127"/>
    </location>
</feature>
<dbReference type="SUPFAM" id="SSF53448">
    <property type="entry name" value="Nucleotide-diphospho-sugar transferases"/>
    <property type="match status" value="1"/>
</dbReference>
<dbReference type="PANTHER" id="PTHR43685">
    <property type="entry name" value="GLYCOSYLTRANSFERASE"/>
    <property type="match status" value="1"/>
</dbReference>
<dbReference type="PANTHER" id="PTHR43685:SF2">
    <property type="entry name" value="GLYCOSYLTRANSFERASE 2-LIKE DOMAIN-CONTAINING PROTEIN"/>
    <property type="match status" value="1"/>
</dbReference>
<dbReference type="GO" id="GO:0016740">
    <property type="term" value="F:transferase activity"/>
    <property type="evidence" value="ECO:0007669"/>
    <property type="project" value="UniProtKB-KW"/>
</dbReference>
<dbReference type="InterPro" id="IPR001173">
    <property type="entry name" value="Glyco_trans_2-like"/>
</dbReference>
<dbReference type="EMBL" id="BMDU01000006">
    <property type="protein sequence ID" value="GFZ96751.1"/>
    <property type="molecule type" value="Genomic_DNA"/>
</dbReference>
<comment type="caution">
    <text evidence="2">The sequence shown here is derived from an EMBL/GenBank/DDBJ whole genome shotgun (WGS) entry which is preliminary data.</text>
</comment>
<accession>A0ABQ1F1D1</accession>
<dbReference type="Pfam" id="PF00535">
    <property type="entry name" value="Glycos_transf_2"/>
    <property type="match status" value="1"/>
</dbReference>
<sequence>MQRNLTPCVSVIIAAYDAQDTLVRAVNSALAQQVPVEVLIIDDASSDDTLRVARGLTRMHDNVRLIVSAENGGPSVARNRGLAAAQGEWIAILDADDAFLPGRLQRMTGVARRHEADLVADNLLFFDWQAQAVAGRALRLADDHVQQVGAADFVGQCMTGRSPFDYGQLKPIFRRRFLHARGLHYPPHLRHGEDFAFVLDWLLAGARFMLMGEGLYLFTQRIGSISSDSSGQSRTILNLQAMRDHTLGLLARPRIRADRALAGLLSKRADAIRDQAIWNRAYPHLRARRPGALLMEMLRDRRSWPMLARHLVRRHRARMLAR</sequence>
<evidence type="ECO:0000313" key="2">
    <source>
        <dbReference type="EMBL" id="GFZ96751.1"/>
    </source>
</evidence>
<reference evidence="3" key="1">
    <citation type="journal article" date="2019" name="Int. J. Syst. Evol. Microbiol.">
        <title>The Global Catalogue of Microorganisms (GCM) 10K type strain sequencing project: providing services to taxonomists for standard genome sequencing and annotation.</title>
        <authorList>
            <consortium name="The Broad Institute Genomics Platform"/>
            <consortium name="The Broad Institute Genome Sequencing Center for Infectious Disease"/>
            <person name="Wu L."/>
            <person name="Ma J."/>
        </authorList>
    </citation>
    <scope>NUCLEOTIDE SEQUENCE [LARGE SCALE GENOMIC DNA]</scope>
    <source>
        <strain evidence="3">CCM 7327</strain>
    </source>
</reference>
<keyword evidence="3" id="KW-1185">Reference proteome</keyword>
<organism evidence="2 3">
    <name type="scientific">Sphingobium fuliginis (strain ATCC 27551)</name>
    <dbReference type="NCBI Taxonomy" id="336203"/>
    <lineage>
        <taxon>Bacteria</taxon>
        <taxon>Pseudomonadati</taxon>
        <taxon>Pseudomonadota</taxon>
        <taxon>Alphaproteobacteria</taxon>
        <taxon>Sphingomonadales</taxon>
        <taxon>Sphingomonadaceae</taxon>
        <taxon>Sphingobium</taxon>
    </lineage>
</organism>
<evidence type="ECO:0000259" key="1">
    <source>
        <dbReference type="Pfam" id="PF00535"/>
    </source>
</evidence>
<dbReference type="CDD" id="cd00761">
    <property type="entry name" value="Glyco_tranf_GTA_type"/>
    <property type="match status" value="1"/>
</dbReference>
<dbReference type="InterPro" id="IPR050834">
    <property type="entry name" value="Glycosyltransf_2"/>
</dbReference>
<dbReference type="InterPro" id="IPR029044">
    <property type="entry name" value="Nucleotide-diphossugar_trans"/>
</dbReference>
<name>A0ABQ1F1D1_SPHSA</name>
<proteinExistence type="predicted"/>
<keyword evidence="2" id="KW-0808">Transferase</keyword>